<evidence type="ECO:0000259" key="2">
    <source>
        <dbReference type="Pfam" id="PF19283"/>
    </source>
</evidence>
<evidence type="ECO:0000256" key="1">
    <source>
        <dbReference type="ARBA" id="ARBA00010040"/>
    </source>
</evidence>
<protein>
    <recommendedName>
        <fullName evidence="2">Acylamino-acid-releasing enzyme N-terminal domain-containing protein</fullName>
    </recommendedName>
</protein>
<feature type="domain" description="Acylamino-acid-releasing enzyme N-terminal" evidence="2">
    <location>
        <begin position="7"/>
        <end position="86"/>
    </location>
</feature>
<dbReference type="AlphaFoldDB" id="A0AAF3F5K3"/>
<reference evidence="4" key="1">
    <citation type="submission" date="2024-02" db="UniProtKB">
        <authorList>
            <consortium name="WormBaseParasite"/>
        </authorList>
    </citation>
    <scope>IDENTIFICATION</scope>
</reference>
<name>A0AAF3F5K3_9BILA</name>
<dbReference type="Pfam" id="PF19283">
    <property type="entry name" value="APEH_N"/>
    <property type="match status" value="1"/>
</dbReference>
<dbReference type="InterPro" id="IPR045550">
    <property type="entry name" value="AARE_N"/>
</dbReference>
<dbReference type="Proteomes" id="UP000887575">
    <property type="component" value="Unassembled WGS sequence"/>
</dbReference>
<dbReference type="WBParaSite" id="MBELARI_LOCUS2192">
    <property type="protein sequence ID" value="MBELARI_LOCUS2192"/>
    <property type="gene ID" value="MBELARI_LOCUS2192"/>
</dbReference>
<evidence type="ECO:0000313" key="3">
    <source>
        <dbReference type="Proteomes" id="UP000887575"/>
    </source>
</evidence>
<sequence length="114" mass="13289">MEAIREEIVGIVNEASIQDNEFPGLFLIQKTQKPVFQNGRRIVFGSAWHSKTEILIVDVVEKKLIRLANLGEQIHGSWSLLDRDQTWCSLLLQLRIDHIRHFSARFRQAARKIR</sequence>
<comment type="similarity">
    <text evidence="1">Belongs to the peptidase S9C family.</text>
</comment>
<accession>A0AAF3F5K3</accession>
<organism evidence="3 4">
    <name type="scientific">Mesorhabditis belari</name>
    <dbReference type="NCBI Taxonomy" id="2138241"/>
    <lineage>
        <taxon>Eukaryota</taxon>
        <taxon>Metazoa</taxon>
        <taxon>Ecdysozoa</taxon>
        <taxon>Nematoda</taxon>
        <taxon>Chromadorea</taxon>
        <taxon>Rhabditida</taxon>
        <taxon>Rhabditina</taxon>
        <taxon>Rhabditomorpha</taxon>
        <taxon>Rhabditoidea</taxon>
        <taxon>Rhabditidae</taxon>
        <taxon>Mesorhabditinae</taxon>
        <taxon>Mesorhabditis</taxon>
    </lineage>
</organism>
<proteinExistence type="inferred from homology"/>
<evidence type="ECO:0000313" key="4">
    <source>
        <dbReference type="WBParaSite" id="MBELARI_LOCUS2192"/>
    </source>
</evidence>
<keyword evidence="3" id="KW-1185">Reference proteome</keyword>